<dbReference type="Proteomes" id="UP001357485">
    <property type="component" value="Unassembled WGS sequence"/>
</dbReference>
<reference evidence="2 3" key="1">
    <citation type="submission" date="2023-08" db="EMBL/GenBank/DDBJ databases">
        <title>Black Yeasts Isolated from many extreme environments.</title>
        <authorList>
            <person name="Coleine C."/>
            <person name="Stajich J.E."/>
            <person name="Selbmann L."/>
        </authorList>
    </citation>
    <scope>NUCLEOTIDE SEQUENCE [LARGE SCALE GENOMIC DNA]</scope>
    <source>
        <strain evidence="2 3">CCFEE 536</strain>
    </source>
</reference>
<sequence>MNLGETAASIAASTAASTVASTASESNDRGPKRVISQPLSEHAIDKIPIEKSTLTRSQSLHYFNNTIPPTPPAKNTPPDRKSGASAVQQDAPSVTRTRSLKRQSGSRDLNSPREMISGDGRLSPTRYGGYGSKEYISLIEKVPSFHSMRGSIQEPASSAPIMAEANYSPAEPVGRWSEGQIHAWQTQNGLLPGGYLPQTFYSPSIYSSGFGTRPTATMPPPPHQRAEMPSPQFHDVPATRIIHPSSSSEASIPVIWQGTADELDGQPAFRVSPILGLGAEIPYLPPSRADRSASSLDSPNEDEDTLRQQSFRRFQGRFEEQADSYGPTYPPLSAVATQNGDRKAVTHFFHSNNVFSPP</sequence>
<feature type="compositionally biased region" description="Low complexity" evidence="1">
    <location>
        <begin position="1"/>
        <end position="25"/>
    </location>
</feature>
<evidence type="ECO:0000313" key="3">
    <source>
        <dbReference type="Proteomes" id="UP001357485"/>
    </source>
</evidence>
<feature type="compositionally biased region" description="Polar residues" evidence="1">
    <location>
        <begin position="52"/>
        <end position="63"/>
    </location>
</feature>
<feature type="compositionally biased region" description="Polar residues" evidence="1">
    <location>
        <begin position="85"/>
        <end position="109"/>
    </location>
</feature>
<feature type="region of interest" description="Disordered" evidence="1">
    <location>
        <begin position="1"/>
        <end position="127"/>
    </location>
</feature>
<protein>
    <submittedName>
        <fullName evidence="2">Uncharacterized protein</fullName>
    </submittedName>
</protein>
<name>A0ABR0M4Z7_9PEZI</name>
<comment type="caution">
    <text evidence="2">The sequence shown here is derived from an EMBL/GenBank/DDBJ whole genome shotgun (WGS) entry which is preliminary data.</text>
</comment>
<feature type="region of interest" description="Disordered" evidence="1">
    <location>
        <begin position="285"/>
        <end position="306"/>
    </location>
</feature>
<evidence type="ECO:0000313" key="2">
    <source>
        <dbReference type="EMBL" id="KAK5281997.1"/>
    </source>
</evidence>
<gene>
    <name evidence="2" type="ORF">LTR16_006006</name>
</gene>
<accession>A0ABR0M4Z7</accession>
<organism evidence="2 3">
    <name type="scientific">Cryomyces antarcticus</name>
    <dbReference type="NCBI Taxonomy" id="329879"/>
    <lineage>
        <taxon>Eukaryota</taxon>
        <taxon>Fungi</taxon>
        <taxon>Dikarya</taxon>
        <taxon>Ascomycota</taxon>
        <taxon>Pezizomycotina</taxon>
        <taxon>Dothideomycetes</taxon>
        <taxon>Dothideomycetes incertae sedis</taxon>
        <taxon>Cryomyces</taxon>
    </lineage>
</organism>
<dbReference type="EMBL" id="JAVRRA010001056">
    <property type="protein sequence ID" value="KAK5281997.1"/>
    <property type="molecule type" value="Genomic_DNA"/>
</dbReference>
<feature type="non-terminal residue" evidence="2">
    <location>
        <position position="358"/>
    </location>
</feature>
<evidence type="ECO:0000256" key="1">
    <source>
        <dbReference type="SAM" id="MobiDB-lite"/>
    </source>
</evidence>
<keyword evidence="3" id="KW-1185">Reference proteome</keyword>
<proteinExistence type="predicted"/>